<keyword evidence="3" id="KW-1015">Disulfide bond</keyword>
<dbReference type="KEGG" id="cmav:ABHF33_03320"/>
<feature type="chain" id="PRO_5043537499" evidence="5">
    <location>
        <begin position="24"/>
        <end position="686"/>
    </location>
</feature>
<dbReference type="SMR" id="A0AAU7FCM1"/>
<keyword evidence="1 7" id="KW-0378">Hydrolase</keyword>
<dbReference type="GO" id="GO:0004568">
    <property type="term" value="F:chitinase activity"/>
    <property type="evidence" value="ECO:0007669"/>
    <property type="project" value="InterPro"/>
</dbReference>
<keyword evidence="5" id="KW-0732">Signal</keyword>
<evidence type="ECO:0000256" key="2">
    <source>
        <dbReference type="ARBA" id="ARBA00022821"/>
    </source>
</evidence>
<organism evidence="7">
    <name type="scientific">Chitinibacter mangrovi</name>
    <dbReference type="NCBI Taxonomy" id="3153927"/>
    <lineage>
        <taxon>Bacteria</taxon>
        <taxon>Pseudomonadati</taxon>
        <taxon>Pseudomonadota</taxon>
        <taxon>Betaproteobacteria</taxon>
        <taxon>Neisseriales</taxon>
        <taxon>Chitinibacteraceae</taxon>
        <taxon>Chitinibacter</taxon>
    </lineage>
</organism>
<protein>
    <submittedName>
        <fullName evidence="7">Glycoside hydrolase family 19 protein</fullName>
    </submittedName>
</protein>
<dbReference type="InterPro" id="IPR000726">
    <property type="entry name" value="Glyco_hydro_19_cat"/>
</dbReference>
<feature type="compositionally biased region" description="Low complexity" evidence="4">
    <location>
        <begin position="71"/>
        <end position="120"/>
    </location>
</feature>
<proteinExistence type="predicted"/>
<evidence type="ECO:0000313" key="7">
    <source>
        <dbReference type="EMBL" id="XBM01335.1"/>
    </source>
</evidence>
<dbReference type="SMART" id="SM00495">
    <property type="entry name" value="ChtBD3"/>
    <property type="match status" value="2"/>
</dbReference>
<name>A0AAU7FCM1_9NEIS</name>
<feature type="domain" description="Chitin-binding type-3" evidence="6">
    <location>
        <begin position="127"/>
        <end position="175"/>
    </location>
</feature>
<dbReference type="CDD" id="cd00325">
    <property type="entry name" value="chitinase_GH19"/>
    <property type="match status" value="1"/>
</dbReference>
<dbReference type="GO" id="GO:0030246">
    <property type="term" value="F:carbohydrate binding"/>
    <property type="evidence" value="ECO:0007669"/>
    <property type="project" value="InterPro"/>
</dbReference>
<dbReference type="PANTHER" id="PTHR22595">
    <property type="entry name" value="CHITINASE-RELATED"/>
    <property type="match status" value="1"/>
</dbReference>
<dbReference type="CDD" id="cd12215">
    <property type="entry name" value="ChiC_BD"/>
    <property type="match status" value="1"/>
</dbReference>
<dbReference type="Pfam" id="PF02839">
    <property type="entry name" value="CBM_5_12"/>
    <property type="match status" value="2"/>
</dbReference>
<dbReference type="GO" id="GO:0006032">
    <property type="term" value="P:chitin catabolic process"/>
    <property type="evidence" value="ECO:0007669"/>
    <property type="project" value="InterPro"/>
</dbReference>
<dbReference type="InterPro" id="IPR036573">
    <property type="entry name" value="CBM_sf_5/12"/>
</dbReference>
<dbReference type="GO" id="GO:0006952">
    <property type="term" value="P:defense response"/>
    <property type="evidence" value="ECO:0007669"/>
    <property type="project" value="UniProtKB-KW"/>
</dbReference>
<feature type="domain" description="Chitin-binding type-3" evidence="6">
    <location>
        <begin position="24"/>
        <end position="68"/>
    </location>
</feature>
<accession>A0AAU7FCM1</accession>
<dbReference type="AlphaFoldDB" id="A0AAU7FCM1"/>
<feature type="signal peptide" evidence="5">
    <location>
        <begin position="1"/>
        <end position="23"/>
    </location>
</feature>
<dbReference type="CDD" id="cd12214">
    <property type="entry name" value="ChiA1_BD"/>
    <property type="match status" value="1"/>
</dbReference>
<dbReference type="Gene3D" id="3.30.20.10">
    <property type="entry name" value="Endochitinase, domain 2"/>
    <property type="match status" value="1"/>
</dbReference>
<sequence>MFQLNRWMLAAIPAAICSVQVMAATAWDSKTVYTGGQVVSYQGKDYKAKWWTQGNVPGAEQWGPWELQAGSATPAPTANVTSAPTAAPTSTPLVSPTVAPSAKPTVAPTTAPTTAPTAAPTALPGSCGVWAEGNTYKAGDVVSYGGASYTSLSAHTAYVGANWNPAATPTLWKAGGTCSTGGATPVPTATPVVTAKPTATPVVTVKPTASPVVTASPTPAVTVAPTAAPTSTPVSSAGPTAAPTTAPAAYKPQITFVAAPAGYPSDAQFLAAEQALYSQAGSDAKTIDRIREALQVRPDSVVDAVAPGAAGNPDNVQRVERVLPRAKFDYFFPVRNIKYTYENLLKGVAKFPAYCKTYTDGRDSDLICKKLLATSFAHFAQETGANWPALTPATARGYADQNNAVLATMEQNTAIPTFRQGLWFLREQGMQEGSGVGGYQDCFNGAGGSIFSIFYPCGKNEQGQYFSYFGRGSKQLSWNYNYGPFSKSMYGDVNVLLDKPGLVADTWMNFASAIWFAVYPQSPKPPMTWVVDGTWQPNQVDIANGMSPGFGATTYIINGGIECGRGGNHGSNIGGGTSSEAQQSLNRIAAYKEFTKELGVDITGEQLTCGTSKGFTDGSAAATKTYLDKGWNYNPNNPGGVSWSCQLATYQTPFSLANPGDYKACVDYFFRGQVKFNGQVVVDNTK</sequence>
<dbReference type="GO" id="GO:0005975">
    <property type="term" value="P:carbohydrate metabolic process"/>
    <property type="evidence" value="ECO:0007669"/>
    <property type="project" value="InterPro"/>
</dbReference>
<dbReference type="InterPro" id="IPR023346">
    <property type="entry name" value="Lysozyme-like_dom_sf"/>
</dbReference>
<dbReference type="InterPro" id="IPR003610">
    <property type="entry name" value="CBM5/12"/>
</dbReference>
<evidence type="ECO:0000256" key="1">
    <source>
        <dbReference type="ARBA" id="ARBA00022801"/>
    </source>
</evidence>
<dbReference type="EMBL" id="CP157355">
    <property type="protein sequence ID" value="XBM01335.1"/>
    <property type="molecule type" value="Genomic_DNA"/>
</dbReference>
<gene>
    <name evidence="7" type="ORF">ABHF33_03320</name>
</gene>
<dbReference type="PANTHER" id="PTHR22595:SF79">
    <property type="entry name" value="CHITINASE 12"/>
    <property type="match status" value="1"/>
</dbReference>
<dbReference type="Pfam" id="PF00182">
    <property type="entry name" value="Glyco_hydro_19"/>
    <property type="match status" value="1"/>
</dbReference>
<dbReference type="SUPFAM" id="SSF53955">
    <property type="entry name" value="Lysozyme-like"/>
    <property type="match status" value="1"/>
</dbReference>
<dbReference type="SUPFAM" id="SSF51055">
    <property type="entry name" value="Carbohydrate binding domain"/>
    <property type="match status" value="2"/>
</dbReference>
<reference evidence="7" key="1">
    <citation type="submission" date="2024-05" db="EMBL/GenBank/DDBJ databases">
        <authorList>
            <person name="Yang L."/>
            <person name="Pan L."/>
        </authorList>
    </citation>
    <scope>NUCLEOTIDE SEQUENCE</scope>
    <source>
        <strain evidence="7">FCG-7</strain>
    </source>
</reference>
<evidence type="ECO:0000256" key="4">
    <source>
        <dbReference type="SAM" id="MobiDB-lite"/>
    </source>
</evidence>
<dbReference type="Gene3D" id="2.10.10.20">
    <property type="entry name" value="Carbohydrate-binding module superfamily 5/12"/>
    <property type="match status" value="2"/>
</dbReference>
<feature type="region of interest" description="Disordered" evidence="4">
    <location>
        <begin position="69"/>
        <end position="120"/>
    </location>
</feature>
<evidence type="ECO:0000256" key="5">
    <source>
        <dbReference type="SAM" id="SignalP"/>
    </source>
</evidence>
<keyword evidence="2" id="KW-0611">Plant defense</keyword>
<evidence type="ECO:0000259" key="6">
    <source>
        <dbReference type="SMART" id="SM00495"/>
    </source>
</evidence>
<evidence type="ECO:0000256" key="3">
    <source>
        <dbReference type="ARBA" id="ARBA00023157"/>
    </source>
</evidence>
<dbReference type="Gene3D" id="1.10.530.10">
    <property type="match status" value="1"/>
</dbReference>
<dbReference type="GO" id="GO:0005576">
    <property type="term" value="C:extracellular region"/>
    <property type="evidence" value="ECO:0007669"/>
    <property type="project" value="InterPro"/>
</dbReference>
<dbReference type="RefSeq" id="WP_348945637.1">
    <property type="nucleotide sequence ID" value="NZ_CP157355.1"/>
</dbReference>
<dbReference type="GO" id="GO:0016998">
    <property type="term" value="P:cell wall macromolecule catabolic process"/>
    <property type="evidence" value="ECO:0007669"/>
    <property type="project" value="InterPro"/>
</dbReference>